<dbReference type="OMA" id="GFLMEQC"/>
<dbReference type="AlphaFoldDB" id="E1F015"/>
<organism evidence="2 3">
    <name type="scientific">Giardia intestinalis (strain P15)</name>
    <name type="common">Giardia lamblia</name>
    <dbReference type="NCBI Taxonomy" id="658858"/>
    <lineage>
        <taxon>Eukaryota</taxon>
        <taxon>Metamonada</taxon>
        <taxon>Diplomonadida</taxon>
        <taxon>Hexamitidae</taxon>
        <taxon>Giardiinae</taxon>
        <taxon>Giardia</taxon>
    </lineage>
</organism>
<dbReference type="OrthoDB" id="10255298at2759"/>
<dbReference type="VEuPathDB" id="GiardiaDB:GLP15_2062"/>
<protein>
    <submittedName>
        <fullName evidence="2">Uncharacterized protein</fullName>
    </submittedName>
</protein>
<feature type="compositionally biased region" description="Polar residues" evidence="1">
    <location>
        <begin position="19"/>
        <end position="30"/>
    </location>
</feature>
<accession>E1F015</accession>
<sequence length="517" mass="57784">MSGEDEYEDDFLSYHSDFDPSSEQDNPQQALKEAQQTLELRDNAYTAPLNLTISQGTIVFSQLPMDYRKKCIEGICKEQFVRTLQQFVSRGTSTYRVTESVTRGVQVPSLLANHGFDQGGVTLAESLMTIALTGQIKNNELEDLPAQVRNKSILRNLNLMKEKLIFRGTRETKIGFLMEQCVSFSGGFIALIAVKLLEEELEESHLLEEGVYYPLNRVHMYQFLLISCDLSLTVTHIYTRRSRTQEYVPVDFILLPSEQDIPSRIVLFSQLLNCIKKDTTQPRRPYASNNVSILTVPFLEGFCEIPYKPSDNFSPPSGNILYRVAHRVAKNITVVGLGDDGSLCSWIYDDLNCEVSAYPITVTSLTDGIAVLSIYSISFSSRPADKNVVMHMTNGTLLVVQFMAHHALASEIQRLLESCSAISTVAPGTALNQNVYYNPLHTAVRSVKRIPHVTIRIASALYNGITCIQYIDGVIECFGSAINERLAVCLLRKDGLDVLMGPISEAAAGRIYKEFQD</sequence>
<feature type="compositionally biased region" description="Acidic residues" evidence="1">
    <location>
        <begin position="1"/>
        <end position="11"/>
    </location>
</feature>
<feature type="region of interest" description="Disordered" evidence="1">
    <location>
        <begin position="1"/>
        <end position="30"/>
    </location>
</feature>
<dbReference type="Proteomes" id="UP000008974">
    <property type="component" value="Unassembled WGS sequence"/>
</dbReference>
<name>E1F015_GIAIA</name>
<evidence type="ECO:0000256" key="1">
    <source>
        <dbReference type="SAM" id="MobiDB-lite"/>
    </source>
</evidence>
<proteinExistence type="predicted"/>
<dbReference type="EMBL" id="ACVC01000102">
    <property type="protein sequence ID" value="EFO64186.1"/>
    <property type="molecule type" value="Genomic_DNA"/>
</dbReference>
<evidence type="ECO:0000313" key="2">
    <source>
        <dbReference type="EMBL" id="EFO64186.1"/>
    </source>
</evidence>
<evidence type="ECO:0000313" key="3">
    <source>
        <dbReference type="Proteomes" id="UP000008974"/>
    </source>
</evidence>
<reference evidence="2 3" key="1">
    <citation type="journal article" date="2010" name="BMC Genomics">
        <title>Genome analysis and comparative genomics of a Giardia intestinalis assemblage E isolate.</title>
        <authorList>
            <person name="Jerlstrom-Hultqvist J."/>
            <person name="Franzen O."/>
            <person name="Ankarklev J."/>
            <person name="Xu F."/>
            <person name="Nohynkova E."/>
            <person name="Andersson J.O."/>
            <person name="Svard S.G."/>
            <person name="Andersson B."/>
        </authorList>
    </citation>
    <scope>NUCLEOTIDE SEQUENCE [LARGE SCALE GENOMIC DNA]</scope>
    <source>
        <strain evidence="2 3">P15</strain>
    </source>
</reference>
<gene>
    <name evidence="2" type="ORF">GLP15_2062</name>
</gene>
<comment type="caution">
    <text evidence="2">The sequence shown here is derived from an EMBL/GenBank/DDBJ whole genome shotgun (WGS) entry which is preliminary data.</text>
</comment>